<protein>
    <submittedName>
        <fullName evidence="2">Uncharacterized protein</fullName>
    </submittedName>
</protein>
<gene>
    <name evidence="2" type="ORF">LCGC14_1779820</name>
</gene>
<feature type="compositionally biased region" description="Basic and acidic residues" evidence="1">
    <location>
        <begin position="11"/>
        <end position="20"/>
    </location>
</feature>
<accession>A0A0F9JAP5</accession>
<dbReference type="AlphaFoldDB" id="A0A0F9JAP5"/>
<reference evidence="2" key="1">
    <citation type="journal article" date="2015" name="Nature">
        <title>Complex archaea that bridge the gap between prokaryotes and eukaryotes.</title>
        <authorList>
            <person name="Spang A."/>
            <person name="Saw J.H."/>
            <person name="Jorgensen S.L."/>
            <person name="Zaremba-Niedzwiedzka K."/>
            <person name="Martijn J."/>
            <person name="Lind A.E."/>
            <person name="van Eijk R."/>
            <person name="Schleper C."/>
            <person name="Guy L."/>
            <person name="Ettema T.J."/>
        </authorList>
    </citation>
    <scope>NUCLEOTIDE SEQUENCE</scope>
</reference>
<dbReference type="EMBL" id="LAZR01016811">
    <property type="protein sequence ID" value="KKM02901.1"/>
    <property type="molecule type" value="Genomic_DNA"/>
</dbReference>
<evidence type="ECO:0000256" key="1">
    <source>
        <dbReference type="SAM" id="MobiDB-lite"/>
    </source>
</evidence>
<feature type="compositionally biased region" description="Basic residues" evidence="1">
    <location>
        <begin position="1"/>
        <end position="10"/>
    </location>
</feature>
<proteinExistence type="predicted"/>
<organism evidence="2">
    <name type="scientific">marine sediment metagenome</name>
    <dbReference type="NCBI Taxonomy" id="412755"/>
    <lineage>
        <taxon>unclassified sequences</taxon>
        <taxon>metagenomes</taxon>
        <taxon>ecological metagenomes</taxon>
    </lineage>
</organism>
<feature type="region of interest" description="Disordered" evidence="1">
    <location>
        <begin position="1"/>
        <end position="26"/>
    </location>
</feature>
<name>A0A0F9JAP5_9ZZZZ</name>
<comment type="caution">
    <text evidence="2">The sequence shown here is derived from an EMBL/GenBank/DDBJ whole genome shotgun (WGS) entry which is preliminary data.</text>
</comment>
<sequence length="45" mass="5506">MTHGYHKGMSKKWEERDRPRRLPVTTKTTITIDQKGKRRKRVERI</sequence>
<evidence type="ECO:0000313" key="2">
    <source>
        <dbReference type="EMBL" id="KKM02901.1"/>
    </source>
</evidence>